<dbReference type="AlphaFoldDB" id="A0A4U1C6Q5"/>
<keyword evidence="2" id="KW-1185">Reference proteome</keyword>
<gene>
    <name evidence="1" type="ORF">FA046_08075</name>
</gene>
<dbReference type="SUPFAM" id="SSF48452">
    <property type="entry name" value="TPR-like"/>
    <property type="match status" value="1"/>
</dbReference>
<reference evidence="1 2" key="1">
    <citation type="submission" date="2019-04" db="EMBL/GenBank/DDBJ databases">
        <title>Pedobacter sp. AR-3-17 sp. nov., isolated from Arctic soil.</title>
        <authorList>
            <person name="Dahal R.H."/>
            <person name="Kim D.-U."/>
        </authorList>
    </citation>
    <scope>NUCLEOTIDE SEQUENCE [LARGE SCALE GENOMIC DNA]</scope>
    <source>
        <strain evidence="1 2">AR-3-17</strain>
    </source>
</reference>
<dbReference type="EMBL" id="SWBP01000002">
    <property type="protein sequence ID" value="TKB99060.1"/>
    <property type="molecule type" value="Genomic_DNA"/>
</dbReference>
<dbReference type="Gene3D" id="3.40.30.10">
    <property type="entry name" value="Glutaredoxin"/>
    <property type="match status" value="1"/>
</dbReference>
<evidence type="ECO:0000313" key="1">
    <source>
        <dbReference type="EMBL" id="TKB99060.1"/>
    </source>
</evidence>
<dbReference type="InterPro" id="IPR036249">
    <property type="entry name" value="Thioredoxin-like_sf"/>
</dbReference>
<dbReference type="RefSeq" id="WP_136825871.1">
    <property type="nucleotide sequence ID" value="NZ_SWBP01000002.1"/>
</dbReference>
<evidence type="ECO:0000313" key="2">
    <source>
        <dbReference type="Proteomes" id="UP000308181"/>
    </source>
</evidence>
<sequence length="447" mass="51443">MKNFLITITIIVFGLSNVKAQKINYEKTLDAAKAKSEKLNKPLLIQITIQPQTQNITFPKEISIPEVVNKFNKEFINFKIDRADTAAMKIISRYKVNSFPAFIFLDSKGGLLLKDFGNFMQAQKYITMADLALSRSKEKSLVDYDKEYKAKGFDGDFLKNYISKRMNFGITDNALLLDQYVEFLRVADLNDYQQVLFILKGGPLAYGKAYRLAYINAKIIDSIFKTEPLAVRQTFNNAIINNTMAYAIAKKNIQWATAASNFTRTSWATDYRLAQKNSSLKMIDYYWAVKDTANYLRQASYFYDQHYMNISKDSIAKLNTKNTEEARKAAFEQAKRINPDSSFTTSFRVSYQTNQIPVELNNAAFFVFLTGTKNTNYINKAISWSKRSIELEPNYGFYDTLAHLLYRLDFYAEAEVNQIKAIELAKEKNINTTALQNELDKIKQRTL</sequence>
<dbReference type="SUPFAM" id="SSF52833">
    <property type="entry name" value="Thioredoxin-like"/>
    <property type="match status" value="1"/>
</dbReference>
<organism evidence="1 2">
    <name type="scientific">Pedobacter cryophilus</name>
    <dbReference type="NCBI Taxonomy" id="2571271"/>
    <lineage>
        <taxon>Bacteria</taxon>
        <taxon>Pseudomonadati</taxon>
        <taxon>Bacteroidota</taxon>
        <taxon>Sphingobacteriia</taxon>
        <taxon>Sphingobacteriales</taxon>
        <taxon>Sphingobacteriaceae</taxon>
        <taxon>Pedobacter</taxon>
    </lineage>
</organism>
<comment type="caution">
    <text evidence="1">The sequence shown here is derived from an EMBL/GenBank/DDBJ whole genome shotgun (WGS) entry which is preliminary data.</text>
</comment>
<dbReference type="Proteomes" id="UP000308181">
    <property type="component" value="Unassembled WGS sequence"/>
</dbReference>
<dbReference type="InterPro" id="IPR011990">
    <property type="entry name" value="TPR-like_helical_dom_sf"/>
</dbReference>
<protein>
    <recommendedName>
        <fullName evidence="3">Thioredoxin domain-containing protein</fullName>
    </recommendedName>
</protein>
<dbReference type="Gene3D" id="1.25.40.10">
    <property type="entry name" value="Tetratricopeptide repeat domain"/>
    <property type="match status" value="1"/>
</dbReference>
<evidence type="ECO:0008006" key="3">
    <source>
        <dbReference type="Google" id="ProtNLM"/>
    </source>
</evidence>
<proteinExistence type="predicted"/>
<accession>A0A4U1C6Q5</accession>
<name>A0A4U1C6Q5_9SPHI</name>
<dbReference type="OrthoDB" id="645813at2"/>